<name>A0A8S5RDR2_9VIRU</name>
<feature type="coiled-coil region" evidence="1">
    <location>
        <begin position="107"/>
        <end position="137"/>
    </location>
</feature>
<evidence type="ECO:0000256" key="1">
    <source>
        <dbReference type="SAM" id="Coils"/>
    </source>
</evidence>
<protein>
    <submittedName>
        <fullName evidence="2">Uncharacterized protein</fullName>
    </submittedName>
</protein>
<proteinExistence type="predicted"/>
<reference evidence="2" key="1">
    <citation type="journal article" date="2021" name="Proc. Natl. Acad. Sci. U.S.A.">
        <title>A Catalog of Tens of Thousands of Viruses from Human Metagenomes Reveals Hidden Associations with Chronic Diseases.</title>
        <authorList>
            <person name="Tisza M.J."/>
            <person name="Buck C.B."/>
        </authorList>
    </citation>
    <scope>NUCLEOTIDE SEQUENCE</scope>
    <source>
        <strain evidence="2">CtkyY8</strain>
    </source>
</reference>
<organism evidence="2">
    <name type="scientific">virus sp. ctkyY8</name>
    <dbReference type="NCBI Taxonomy" id="2827995"/>
    <lineage>
        <taxon>Viruses</taxon>
    </lineage>
</organism>
<keyword evidence="1" id="KW-0175">Coiled coil</keyword>
<dbReference type="EMBL" id="BK059095">
    <property type="protein sequence ID" value="DAE29528.1"/>
    <property type="molecule type" value="Genomic_DNA"/>
</dbReference>
<evidence type="ECO:0000313" key="2">
    <source>
        <dbReference type="EMBL" id="DAE29528.1"/>
    </source>
</evidence>
<sequence>MAEQKKKMEEIRQSALDTIADIDEQLADKKDTYQEKIAKRYSETFKELKEFFRQDNLRSVFAHYKDDDFKKMFEEWELSETDTSDFAKNLREFQYIQKNLDAEELTLAVKKEQRSEAQKLTEEYKEQKALLENSLAMNEAVRAGRYITNAEGGLSFFDEKGNIIEGMGNKQRKEFRDMAKKLQDVADAELKIQTEKEEKIFQIYKEFDDERKRLNEGYF</sequence>
<accession>A0A8S5RDR2</accession>